<reference evidence="9" key="2">
    <citation type="submission" date="2025-08" db="UniProtKB">
        <authorList>
            <consortium name="Ensembl"/>
        </authorList>
    </citation>
    <scope>IDENTIFICATION</scope>
</reference>
<dbReference type="FunCoup" id="H0XTH0">
    <property type="interactions" value="318"/>
</dbReference>
<dbReference type="SMART" id="SM00409">
    <property type="entry name" value="IG"/>
    <property type="match status" value="1"/>
</dbReference>
<dbReference type="InterPro" id="IPR013783">
    <property type="entry name" value="Ig-like_fold"/>
</dbReference>
<evidence type="ECO:0000256" key="7">
    <source>
        <dbReference type="SAM" id="SignalP"/>
    </source>
</evidence>
<keyword evidence="6" id="KW-1133">Transmembrane helix</keyword>
<dbReference type="EMBL" id="AAQR03041652">
    <property type="status" value="NOT_ANNOTATED_CDS"/>
    <property type="molecule type" value="Genomic_DNA"/>
</dbReference>
<evidence type="ECO:0000313" key="10">
    <source>
        <dbReference type="Proteomes" id="UP000005225"/>
    </source>
</evidence>
<dbReference type="InterPro" id="IPR013106">
    <property type="entry name" value="Ig_V-set"/>
</dbReference>
<dbReference type="GO" id="GO:0004888">
    <property type="term" value="F:transmembrane signaling receptor activity"/>
    <property type="evidence" value="ECO:0007669"/>
    <property type="project" value="TreeGrafter"/>
</dbReference>
<dbReference type="Gene3D" id="2.60.40.10">
    <property type="entry name" value="Immunoglobulins"/>
    <property type="match status" value="1"/>
</dbReference>
<dbReference type="OMA" id="RPWRTPW"/>
<keyword evidence="10" id="KW-1185">Reference proteome</keyword>
<dbReference type="GeneTree" id="ENSGT00940000163948"/>
<dbReference type="GO" id="GO:0030593">
    <property type="term" value="P:neutrophil chemotaxis"/>
    <property type="evidence" value="ECO:0007669"/>
    <property type="project" value="Ensembl"/>
</dbReference>
<evidence type="ECO:0000256" key="5">
    <source>
        <dbReference type="ARBA" id="ARBA00023157"/>
    </source>
</evidence>
<protein>
    <submittedName>
        <fullName evidence="9">CD300H molecule (gene/pseudogene)</fullName>
    </submittedName>
</protein>
<keyword evidence="5" id="KW-1015">Disulfide bond</keyword>
<reference evidence="10" key="1">
    <citation type="submission" date="2011-03" db="EMBL/GenBank/DDBJ databases">
        <title>Version 3 of the genome sequence of Otolemur garnettii (Bushbaby).</title>
        <authorList>
            <consortium name="The Broad Institute Genome Sequencing Platform"/>
            <person name="Di Palma F."/>
            <person name="Johnson J."/>
            <person name="Lander E.S."/>
            <person name="Lindblad-Toh K."/>
            <person name="Jaffe D.B."/>
            <person name="Gnerre S."/>
            <person name="MacCallum I."/>
            <person name="Przybylski D."/>
            <person name="Ribeiro F.J."/>
            <person name="Burton J.N."/>
            <person name="Walker B.J."/>
            <person name="Sharpe T."/>
            <person name="Hall G."/>
        </authorList>
    </citation>
    <scope>NUCLEOTIDE SEQUENCE [LARGE SCALE GENOMIC DNA]</scope>
</reference>
<organism evidence="9 10">
    <name type="scientific">Otolemur garnettii</name>
    <name type="common">Small-eared galago</name>
    <name type="synonym">Garnett's greater bushbaby</name>
    <dbReference type="NCBI Taxonomy" id="30611"/>
    <lineage>
        <taxon>Eukaryota</taxon>
        <taxon>Metazoa</taxon>
        <taxon>Chordata</taxon>
        <taxon>Craniata</taxon>
        <taxon>Vertebrata</taxon>
        <taxon>Euteleostomi</taxon>
        <taxon>Mammalia</taxon>
        <taxon>Eutheria</taxon>
        <taxon>Euarchontoglires</taxon>
        <taxon>Primates</taxon>
        <taxon>Strepsirrhini</taxon>
        <taxon>Lorisiformes</taxon>
        <taxon>Galagidae</taxon>
        <taxon>Otolemur</taxon>
    </lineage>
</organism>
<dbReference type="Proteomes" id="UP000005225">
    <property type="component" value="Unassembled WGS sequence"/>
</dbReference>
<dbReference type="SUPFAM" id="SSF48726">
    <property type="entry name" value="Immunoglobulin"/>
    <property type="match status" value="1"/>
</dbReference>
<evidence type="ECO:0000256" key="4">
    <source>
        <dbReference type="ARBA" id="ARBA00023136"/>
    </source>
</evidence>
<dbReference type="InterPro" id="IPR036179">
    <property type="entry name" value="Ig-like_dom_sf"/>
</dbReference>
<dbReference type="InterPro" id="IPR007110">
    <property type="entry name" value="Ig-like_dom"/>
</dbReference>
<proteinExistence type="predicted"/>
<evidence type="ECO:0000256" key="2">
    <source>
        <dbReference type="ARBA" id="ARBA00022692"/>
    </source>
</evidence>
<dbReference type="PANTHER" id="PTHR11860">
    <property type="entry name" value="POLYMERIC-IMMUNOGLOBULIN RECEPTOR"/>
    <property type="match status" value="1"/>
</dbReference>
<feature type="chain" id="PRO_5003545414" evidence="7">
    <location>
        <begin position="24"/>
        <end position="213"/>
    </location>
</feature>
<comment type="subcellular location">
    <subcellularLocation>
        <location evidence="1">Membrane</location>
    </subcellularLocation>
</comment>
<dbReference type="InParanoid" id="H0XTH0"/>
<feature type="signal peptide" evidence="7">
    <location>
        <begin position="1"/>
        <end position="23"/>
    </location>
</feature>
<feature type="domain" description="Ig-like" evidence="8">
    <location>
        <begin position="19"/>
        <end position="110"/>
    </location>
</feature>
<dbReference type="PROSITE" id="PS50835">
    <property type="entry name" value="IG_LIKE"/>
    <property type="match status" value="1"/>
</dbReference>
<keyword evidence="2 6" id="KW-0812">Transmembrane</keyword>
<evidence type="ECO:0000256" key="3">
    <source>
        <dbReference type="ARBA" id="ARBA00022729"/>
    </source>
</evidence>
<dbReference type="InterPro" id="IPR050671">
    <property type="entry name" value="CD300_family_receptors"/>
</dbReference>
<accession>H0XTH0</accession>
<feature type="transmembrane region" description="Helical" evidence="6">
    <location>
        <begin position="184"/>
        <end position="205"/>
    </location>
</feature>
<reference evidence="9" key="3">
    <citation type="submission" date="2025-09" db="UniProtKB">
        <authorList>
            <consortium name="Ensembl"/>
        </authorList>
    </citation>
    <scope>IDENTIFICATION</scope>
</reference>
<evidence type="ECO:0000256" key="6">
    <source>
        <dbReference type="SAM" id="Phobius"/>
    </source>
</evidence>
<name>H0XTH0_OTOGA</name>
<dbReference type="STRING" id="30611.ENSOGAP00000019412"/>
<sequence>EMSQGVVGLPVALLLLCIPGCLPLICSSPVMGTVGESLSVQCWYEQKYKMFKKYWCRQPCLPLWHQVVETRGSDGEVRSGRVSITDHSGNLTFTVTMENLTADDEGKYRCGIATILKEEGFHGFLPDLFFQVQVLVSPGESLLSLARGEKESELLSTEQPRKLAQEQQIKPTPRVRSLLGSVHFLLLVFLKVPVFLSMLGAVLWVSRPQRAPW</sequence>
<keyword evidence="3 7" id="KW-0732">Signal</keyword>
<dbReference type="Ensembl" id="ENSOGAT00000028852.1">
    <property type="protein sequence ID" value="ENSOGAP00000019412.1"/>
    <property type="gene ID" value="ENSOGAG00000029162.1"/>
</dbReference>
<evidence type="ECO:0000259" key="8">
    <source>
        <dbReference type="PROSITE" id="PS50835"/>
    </source>
</evidence>
<dbReference type="FunFam" id="2.60.40.10:FF:000370">
    <property type="entry name" value="CMRF35-like molecule 1"/>
    <property type="match status" value="1"/>
</dbReference>
<keyword evidence="4 6" id="KW-0472">Membrane</keyword>
<dbReference type="eggNOG" id="ENOG502S8BD">
    <property type="taxonomic scope" value="Eukaryota"/>
</dbReference>
<dbReference type="Pfam" id="PF07686">
    <property type="entry name" value="V-set"/>
    <property type="match status" value="1"/>
</dbReference>
<evidence type="ECO:0000313" key="9">
    <source>
        <dbReference type="Ensembl" id="ENSOGAP00000019412.1"/>
    </source>
</evidence>
<dbReference type="AlphaFoldDB" id="H0XTH0"/>
<evidence type="ECO:0000256" key="1">
    <source>
        <dbReference type="ARBA" id="ARBA00004370"/>
    </source>
</evidence>
<dbReference type="HOGENOM" id="CLU_051023_3_0_1"/>
<gene>
    <name evidence="9" type="primary">CD300H</name>
</gene>
<dbReference type="GO" id="GO:0005886">
    <property type="term" value="C:plasma membrane"/>
    <property type="evidence" value="ECO:0007669"/>
    <property type="project" value="TreeGrafter"/>
</dbReference>
<dbReference type="CDD" id="cd05716">
    <property type="entry name" value="IgV_pIgR_like"/>
    <property type="match status" value="1"/>
</dbReference>
<dbReference type="InterPro" id="IPR003599">
    <property type="entry name" value="Ig_sub"/>
</dbReference>
<dbReference type="PANTHER" id="PTHR11860:SF117">
    <property type="entry name" value="PROTEIN CD300H"/>
    <property type="match status" value="1"/>
</dbReference>